<reference evidence="3 4" key="1">
    <citation type="submission" date="2016-10" db="EMBL/GenBank/DDBJ databases">
        <title>Comparative genomics of Bacillus thuringiensis reveals a path to pathogens against multiple invertebrate hosts.</title>
        <authorList>
            <person name="Zheng J."/>
            <person name="Gao Q."/>
            <person name="Liu H."/>
            <person name="Peng D."/>
            <person name="Ruan L."/>
            <person name="Sun M."/>
        </authorList>
    </citation>
    <scope>NUCLEOTIDE SEQUENCE [LARGE SCALE GENOMIC DNA]</scope>
    <source>
        <strain evidence="3">BGSC 4BW1</strain>
    </source>
</reference>
<dbReference type="GO" id="GO:0009103">
    <property type="term" value="P:lipopolysaccharide biosynthetic process"/>
    <property type="evidence" value="ECO:0007669"/>
    <property type="project" value="TreeGrafter"/>
</dbReference>
<organism evidence="3 4">
    <name type="scientific">Bacillus thuringiensis serovar iberica</name>
    <dbReference type="NCBI Taxonomy" id="180866"/>
    <lineage>
        <taxon>Bacteria</taxon>
        <taxon>Bacillati</taxon>
        <taxon>Bacillota</taxon>
        <taxon>Bacilli</taxon>
        <taxon>Bacillales</taxon>
        <taxon>Bacillaceae</taxon>
        <taxon>Bacillus</taxon>
        <taxon>Bacillus cereus group</taxon>
    </lineage>
</organism>
<dbReference type="Gene3D" id="3.40.50.2000">
    <property type="entry name" value="Glycogen Phosphorylase B"/>
    <property type="match status" value="1"/>
</dbReference>
<dbReference type="AlphaFoldDB" id="A0A9X6QRD8"/>
<gene>
    <name evidence="3" type="ORF">BK741_07330</name>
</gene>
<dbReference type="RefSeq" id="WP_086401076.1">
    <property type="nucleotide sequence ID" value="NZ_MOOP01000037.1"/>
</dbReference>
<protein>
    <recommendedName>
        <fullName evidence="2">Glycosyl transferase family 1 domain-containing protein</fullName>
    </recommendedName>
</protein>
<dbReference type="InterPro" id="IPR001296">
    <property type="entry name" value="Glyco_trans_1"/>
</dbReference>
<sequence length="373" mass="43496">MKILMQSRINLFTSSGGDTIQLLKTKEYLEKKGISVDVSVELEPDLTDYDLVHLFNLTRVQETYIQIMNAKKQNKPIILSTVYWPSHEFEKIGQTGIRGLISSLLSVNQIESLKAIYKYVFKNERNKGTRYLMTHSFNAMQREILKASDWFLPNSRLEMEQIEQVLNFKTEKYTVVPNAIDKEKVLSALEEDVTEFDEFRDYILCVGRIETRKNQENLIRALEGTDYKVLFVGKVAPSHQGYGTNVMRKIEENPNYKYIDSISNDMLYQLYKKCKVHVLVSWFETPGLVSLEAASMGCNVVVSDRGTTKDYFKDYAFYCAPNDIESIKEAIEKAYAYQYKTDFREYILENYTWEKTAEKTLEGYQKVLEKYNI</sequence>
<dbReference type="PANTHER" id="PTHR46401">
    <property type="entry name" value="GLYCOSYLTRANSFERASE WBBK-RELATED"/>
    <property type="match status" value="1"/>
</dbReference>
<evidence type="ECO:0000256" key="1">
    <source>
        <dbReference type="ARBA" id="ARBA00022679"/>
    </source>
</evidence>
<dbReference type="Pfam" id="PF00534">
    <property type="entry name" value="Glycos_transf_1"/>
    <property type="match status" value="1"/>
</dbReference>
<keyword evidence="1" id="KW-0808">Transferase</keyword>
<dbReference type="EMBL" id="MOOP01000037">
    <property type="protein sequence ID" value="OUB51675.1"/>
    <property type="molecule type" value="Genomic_DNA"/>
</dbReference>
<dbReference type="Proteomes" id="UP000195120">
    <property type="component" value="Unassembled WGS sequence"/>
</dbReference>
<proteinExistence type="predicted"/>
<evidence type="ECO:0000259" key="2">
    <source>
        <dbReference type="Pfam" id="PF00534"/>
    </source>
</evidence>
<dbReference type="SUPFAM" id="SSF53756">
    <property type="entry name" value="UDP-Glycosyltransferase/glycogen phosphorylase"/>
    <property type="match status" value="1"/>
</dbReference>
<name>A0A9X6QRD8_BACTU</name>
<feature type="domain" description="Glycosyl transferase family 1" evidence="2">
    <location>
        <begin position="194"/>
        <end position="338"/>
    </location>
</feature>
<evidence type="ECO:0000313" key="3">
    <source>
        <dbReference type="EMBL" id="OUB51675.1"/>
    </source>
</evidence>
<accession>A0A9X6QRD8</accession>
<dbReference type="PANTHER" id="PTHR46401:SF2">
    <property type="entry name" value="GLYCOSYLTRANSFERASE WBBK-RELATED"/>
    <property type="match status" value="1"/>
</dbReference>
<evidence type="ECO:0000313" key="4">
    <source>
        <dbReference type="Proteomes" id="UP000195120"/>
    </source>
</evidence>
<comment type="caution">
    <text evidence="3">The sequence shown here is derived from an EMBL/GenBank/DDBJ whole genome shotgun (WGS) entry which is preliminary data.</text>
</comment>
<dbReference type="GO" id="GO:0016757">
    <property type="term" value="F:glycosyltransferase activity"/>
    <property type="evidence" value="ECO:0007669"/>
    <property type="project" value="InterPro"/>
</dbReference>